<evidence type="ECO:0000313" key="2">
    <source>
        <dbReference type="EMBL" id="KTB47843.1"/>
    </source>
</evidence>
<feature type="region of interest" description="Disordered" evidence="1">
    <location>
        <begin position="164"/>
        <end position="188"/>
    </location>
</feature>
<dbReference type="Proteomes" id="UP000053947">
    <property type="component" value="Unassembled WGS sequence"/>
</dbReference>
<dbReference type="OrthoDB" id="166120at2"/>
<evidence type="ECO:0000313" key="3">
    <source>
        <dbReference type="Proteomes" id="UP000053947"/>
    </source>
</evidence>
<organism evidence="2 3">
    <name type="scientific">Dehalogenimonas alkenigignens</name>
    <dbReference type="NCBI Taxonomy" id="1217799"/>
    <lineage>
        <taxon>Bacteria</taxon>
        <taxon>Bacillati</taxon>
        <taxon>Chloroflexota</taxon>
        <taxon>Dehalococcoidia</taxon>
        <taxon>Dehalococcoidales</taxon>
        <taxon>Dehalococcoidaceae</taxon>
        <taxon>Dehalogenimonas</taxon>
    </lineage>
</organism>
<dbReference type="EMBL" id="LFDV01000002">
    <property type="protein sequence ID" value="KTB47843.1"/>
    <property type="molecule type" value="Genomic_DNA"/>
</dbReference>
<sequence length="188" mass="20347">MSQASSVMGGALGDVFWDLPPWLYYTPGYDLGLSVYVANPTDVDKEYALLARLSRDATQISEEALPVFGYTWFKVEPGDVARLKGALRFSETNAVLTLLLHEKDTGEVIDSVATMLVSPASSVLPPAWPGAPVNTGTNGFDWTSLLGFMLPVMMLGMVASAMKPKKDETKRLEPGREPVKQLPPGRGS</sequence>
<keyword evidence="3" id="KW-1185">Reference proteome</keyword>
<name>A0A0W0GH02_9CHLR</name>
<protein>
    <submittedName>
        <fullName evidence="2">Uncharacterized protein</fullName>
    </submittedName>
</protein>
<reference evidence="2 3" key="1">
    <citation type="submission" date="2015-06" db="EMBL/GenBank/DDBJ databases">
        <title>Genome sequence of the organohalide-respiring Dehalogenimonas alkenigignens type strain (IP3-3T).</title>
        <authorList>
            <person name="Key T.A."/>
            <person name="Richmond D.P."/>
            <person name="Bowman K.S."/>
            <person name="Cho Y.-J."/>
            <person name="Chun J."/>
            <person name="da Costa M.S."/>
            <person name="Rainey F.A."/>
            <person name="Moe W.M."/>
        </authorList>
    </citation>
    <scope>NUCLEOTIDE SEQUENCE [LARGE SCALE GENOMIC DNA]</scope>
    <source>
        <strain evidence="2 3">IP3-3</strain>
    </source>
</reference>
<accession>A0A0W0GH02</accession>
<dbReference type="RefSeq" id="WP_058438691.1">
    <property type="nucleotide sequence ID" value="NZ_KQ758903.1"/>
</dbReference>
<gene>
    <name evidence="2" type="ORF">DEALK_06880</name>
</gene>
<comment type="caution">
    <text evidence="2">The sequence shown here is derived from an EMBL/GenBank/DDBJ whole genome shotgun (WGS) entry which is preliminary data.</text>
</comment>
<proteinExistence type="predicted"/>
<dbReference type="AlphaFoldDB" id="A0A0W0GH02"/>
<evidence type="ECO:0000256" key="1">
    <source>
        <dbReference type="SAM" id="MobiDB-lite"/>
    </source>
</evidence>
<dbReference type="STRING" id="1217799.DEALK_06880"/>
<feature type="compositionally biased region" description="Basic and acidic residues" evidence="1">
    <location>
        <begin position="164"/>
        <end position="179"/>
    </location>
</feature>